<dbReference type="Pfam" id="PF14526">
    <property type="entry name" value="Cass2"/>
    <property type="match status" value="1"/>
</dbReference>
<evidence type="ECO:0000313" key="6">
    <source>
        <dbReference type="EMBL" id="MBB6216323.1"/>
    </source>
</evidence>
<dbReference type="PANTHER" id="PTHR30204">
    <property type="entry name" value="REDOX-CYCLING DRUG-SENSING TRANSCRIPTIONAL ACTIVATOR SOXR"/>
    <property type="match status" value="1"/>
</dbReference>
<keyword evidence="1" id="KW-0678">Repressor</keyword>
<evidence type="ECO:0000256" key="1">
    <source>
        <dbReference type="ARBA" id="ARBA00022491"/>
    </source>
</evidence>
<feature type="domain" description="HTH merR-type" evidence="5">
    <location>
        <begin position="1"/>
        <end position="69"/>
    </location>
</feature>
<dbReference type="AlphaFoldDB" id="A0A841KSE5"/>
<dbReference type="InterPro" id="IPR047057">
    <property type="entry name" value="MerR_fam"/>
</dbReference>
<dbReference type="RefSeq" id="WP_184310852.1">
    <property type="nucleotide sequence ID" value="NZ_JACHEN010000013.1"/>
</dbReference>
<dbReference type="Gene3D" id="1.10.1660.10">
    <property type="match status" value="1"/>
</dbReference>
<evidence type="ECO:0000256" key="2">
    <source>
        <dbReference type="ARBA" id="ARBA00023015"/>
    </source>
</evidence>
<keyword evidence="3 6" id="KW-0238">DNA-binding</keyword>
<dbReference type="InterPro" id="IPR000551">
    <property type="entry name" value="MerR-type_HTH_dom"/>
</dbReference>
<sequence>MIKIGEVAVRYNISNRTLRYWEEVGILASIRLDNGYRFYDDENITRINQIMVLRKLRLPIRDIQRIFVSNELSCVVSALCRHLEDTRHEVEELNALSIVLERLIEAVKYHNSISEIFEYLDIPDNTAILELKNALQITLSERNNFMSENSSYNKIGNVRIVKLPRMIFACFRAESTTPENDCSAVVNKLIFENSLHEKYGFRHFGFNNPDPQKDSPVYGYEMWVVVPEDFAVPEPFYRKEFAGGLYASLSTQMTIIGERWRQLSDWVMNSRKYEMDWNPDADRICLEECIDYISFISDDIDENDKQLDLLTPIKLKRK</sequence>
<dbReference type="GO" id="GO:0003700">
    <property type="term" value="F:DNA-binding transcription factor activity"/>
    <property type="evidence" value="ECO:0007669"/>
    <property type="project" value="InterPro"/>
</dbReference>
<evidence type="ECO:0000256" key="4">
    <source>
        <dbReference type="ARBA" id="ARBA00023163"/>
    </source>
</evidence>
<organism evidence="6 7">
    <name type="scientific">Anaerosolibacter carboniphilus</name>
    <dbReference type="NCBI Taxonomy" id="1417629"/>
    <lineage>
        <taxon>Bacteria</taxon>
        <taxon>Bacillati</taxon>
        <taxon>Bacillota</taxon>
        <taxon>Clostridia</taxon>
        <taxon>Peptostreptococcales</taxon>
        <taxon>Thermotaleaceae</taxon>
        <taxon>Anaerosolibacter</taxon>
    </lineage>
</organism>
<dbReference type="Gene3D" id="3.20.80.10">
    <property type="entry name" value="Regulatory factor, effector binding domain"/>
    <property type="match status" value="1"/>
</dbReference>
<keyword evidence="2" id="KW-0805">Transcription regulation</keyword>
<dbReference type="SUPFAM" id="SSF46955">
    <property type="entry name" value="Putative DNA-binding domain"/>
    <property type="match status" value="1"/>
</dbReference>
<gene>
    <name evidence="6" type="ORF">HNQ80_002422</name>
</gene>
<keyword evidence="4" id="KW-0804">Transcription</keyword>
<dbReference type="GO" id="GO:0003677">
    <property type="term" value="F:DNA binding"/>
    <property type="evidence" value="ECO:0007669"/>
    <property type="project" value="UniProtKB-KW"/>
</dbReference>
<evidence type="ECO:0000313" key="7">
    <source>
        <dbReference type="Proteomes" id="UP000579281"/>
    </source>
</evidence>
<dbReference type="Proteomes" id="UP000579281">
    <property type="component" value="Unassembled WGS sequence"/>
</dbReference>
<accession>A0A841KSE5</accession>
<dbReference type="CDD" id="cd00592">
    <property type="entry name" value="HTH_MerR-like"/>
    <property type="match status" value="1"/>
</dbReference>
<dbReference type="Pfam" id="PF13411">
    <property type="entry name" value="MerR_1"/>
    <property type="match status" value="1"/>
</dbReference>
<dbReference type="InterPro" id="IPR029441">
    <property type="entry name" value="Cass2"/>
</dbReference>
<evidence type="ECO:0000259" key="5">
    <source>
        <dbReference type="PROSITE" id="PS50937"/>
    </source>
</evidence>
<evidence type="ECO:0000256" key="3">
    <source>
        <dbReference type="ARBA" id="ARBA00023125"/>
    </source>
</evidence>
<comment type="caution">
    <text evidence="6">The sequence shown here is derived from an EMBL/GenBank/DDBJ whole genome shotgun (WGS) entry which is preliminary data.</text>
</comment>
<dbReference type="InterPro" id="IPR011256">
    <property type="entry name" value="Reg_factor_effector_dom_sf"/>
</dbReference>
<dbReference type="InterPro" id="IPR009061">
    <property type="entry name" value="DNA-bd_dom_put_sf"/>
</dbReference>
<reference evidence="6 7" key="1">
    <citation type="submission" date="2020-08" db="EMBL/GenBank/DDBJ databases">
        <title>Genomic Encyclopedia of Type Strains, Phase IV (KMG-IV): sequencing the most valuable type-strain genomes for metagenomic binning, comparative biology and taxonomic classification.</title>
        <authorList>
            <person name="Goeker M."/>
        </authorList>
    </citation>
    <scope>NUCLEOTIDE SEQUENCE [LARGE SCALE GENOMIC DNA]</scope>
    <source>
        <strain evidence="6 7">DSM 103526</strain>
    </source>
</reference>
<keyword evidence="7" id="KW-1185">Reference proteome</keyword>
<dbReference type="PANTHER" id="PTHR30204:SF69">
    <property type="entry name" value="MERR-FAMILY TRANSCRIPTIONAL REGULATOR"/>
    <property type="match status" value="1"/>
</dbReference>
<dbReference type="EMBL" id="JACHEN010000013">
    <property type="protein sequence ID" value="MBB6216323.1"/>
    <property type="molecule type" value="Genomic_DNA"/>
</dbReference>
<dbReference type="SUPFAM" id="SSF55136">
    <property type="entry name" value="Probable bacterial effector-binding domain"/>
    <property type="match status" value="1"/>
</dbReference>
<name>A0A841KSE5_9FIRM</name>
<dbReference type="PROSITE" id="PS50937">
    <property type="entry name" value="HTH_MERR_2"/>
    <property type="match status" value="1"/>
</dbReference>
<protein>
    <submittedName>
        <fullName evidence="6">DNA-binding transcriptional MerR regulator</fullName>
    </submittedName>
</protein>
<proteinExistence type="predicted"/>
<dbReference type="SMART" id="SM00422">
    <property type="entry name" value="HTH_MERR"/>
    <property type="match status" value="1"/>
</dbReference>